<reference evidence="2 3" key="1">
    <citation type="journal article" date="2018" name="Sci. Rep.">
        <title>Raphidocelis subcapitata (=Pseudokirchneriella subcapitata) provides an insight into genome evolution and environmental adaptations in the Sphaeropleales.</title>
        <authorList>
            <person name="Suzuki S."/>
            <person name="Yamaguchi H."/>
            <person name="Nakajima N."/>
            <person name="Kawachi M."/>
        </authorList>
    </citation>
    <scope>NUCLEOTIDE SEQUENCE [LARGE SCALE GENOMIC DNA]</scope>
    <source>
        <strain evidence="2 3">NIES-35</strain>
    </source>
</reference>
<organism evidence="2 3">
    <name type="scientific">Raphidocelis subcapitata</name>
    <dbReference type="NCBI Taxonomy" id="307507"/>
    <lineage>
        <taxon>Eukaryota</taxon>
        <taxon>Viridiplantae</taxon>
        <taxon>Chlorophyta</taxon>
        <taxon>core chlorophytes</taxon>
        <taxon>Chlorophyceae</taxon>
        <taxon>CS clade</taxon>
        <taxon>Sphaeropleales</taxon>
        <taxon>Selenastraceae</taxon>
        <taxon>Raphidocelis</taxon>
    </lineage>
</organism>
<protein>
    <submittedName>
        <fullName evidence="2">Uncharacterized protein</fullName>
    </submittedName>
</protein>
<keyword evidence="1" id="KW-0472">Membrane</keyword>
<proteinExistence type="predicted"/>
<keyword evidence="1" id="KW-0812">Transmembrane</keyword>
<name>A0A2V0NVT8_9CHLO</name>
<dbReference type="AlphaFoldDB" id="A0A2V0NVT8"/>
<accession>A0A2V0NVT8</accession>
<feature type="transmembrane region" description="Helical" evidence="1">
    <location>
        <begin position="103"/>
        <end position="124"/>
    </location>
</feature>
<gene>
    <name evidence="2" type="ORF">Rsub_01434</name>
</gene>
<comment type="caution">
    <text evidence="2">The sequence shown here is derived from an EMBL/GenBank/DDBJ whole genome shotgun (WGS) entry which is preliminary data.</text>
</comment>
<keyword evidence="1" id="KW-1133">Transmembrane helix</keyword>
<dbReference type="InParanoid" id="A0A2V0NVT8"/>
<evidence type="ECO:0000313" key="3">
    <source>
        <dbReference type="Proteomes" id="UP000247498"/>
    </source>
</evidence>
<evidence type="ECO:0000313" key="2">
    <source>
        <dbReference type="EMBL" id="GBF88935.1"/>
    </source>
</evidence>
<dbReference type="EMBL" id="BDRX01000007">
    <property type="protein sequence ID" value="GBF88935.1"/>
    <property type="molecule type" value="Genomic_DNA"/>
</dbReference>
<dbReference type="Proteomes" id="UP000247498">
    <property type="component" value="Unassembled WGS sequence"/>
</dbReference>
<keyword evidence="3" id="KW-1185">Reference proteome</keyword>
<evidence type="ECO:0000256" key="1">
    <source>
        <dbReference type="SAM" id="Phobius"/>
    </source>
</evidence>
<sequence>MGNIQSAEKGVDKAADVAKAGIDATAAITKDAMEAADAAARRAADAADKAVKYASSTADKAVSEVSGIAKDLTKQFDATKGGVESQAAGIVKGVTGDAGDSKVAPVLTAVVAGVLVVGAAYYLYQEYKKKEGKKE</sequence>